<dbReference type="EMBL" id="CAXJRC010000044">
    <property type="protein sequence ID" value="CAL2108355.1"/>
    <property type="molecule type" value="Genomic_DNA"/>
</dbReference>
<organism evidence="2 3">
    <name type="scientific">Tenacibaculum vairaonense</name>
    <dbReference type="NCBI Taxonomy" id="3137860"/>
    <lineage>
        <taxon>Bacteria</taxon>
        <taxon>Pseudomonadati</taxon>
        <taxon>Bacteroidota</taxon>
        <taxon>Flavobacteriia</taxon>
        <taxon>Flavobacteriales</taxon>
        <taxon>Flavobacteriaceae</taxon>
        <taxon>Tenacibaculum</taxon>
    </lineage>
</organism>
<dbReference type="Pfam" id="PF10988">
    <property type="entry name" value="DUF2807"/>
    <property type="match status" value="1"/>
</dbReference>
<accession>A0ABM9PRC1</accession>
<gene>
    <name evidence="2" type="ORF">T190115A13A_70128</name>
</gene>
<name>A0ABM9PRC1_9FLAO</name>
<feature type="domain" description="Putative auto-transporter adhesin head GIN" evidence="1">
    <location>
        <begin position="30"/>
        <end position="231"/>
    </location>
</feature>
<dbReference type="PANTHER" id="PTHR39200">
    <property type="entry name" value="HYPOTHETICAL EXPORTED PROTEIN"/>
    <property type="match status" value="1"/>
</dbReference>
<comment type="caution">
    <text evidence="2">The sequence shown here is derived from an EMBL/GenBank/DDBJ whole genome shotgun (WGS) entry which is preliminary data.</text>
</comment>
<dbReference type="RefSeq" id="WP_348739944.1">
    <property type="nucleotide sequence ID" value="NZ_CAXJRC010000044.1"/>
</dbReference>
<dbReference type="Gene3D" id="2.160.20.120">
    <property type="match status" value="1"/>
</dbReference>
<reference evidence="2 3" key="1">
    <citation type="submission" date="2024-05" db="EMBL/GenBank/DDBJ databases">
        <authorList>
            <person name="Duchaud E."/>
        </authorList>
    </citation>
    <scope>NUCLEOTIDE SEQUENCE [LARGE SCALE GENOMIC DNA]</scope>
    <source>
        <strain evidence="2">Ena-SAMPLE-TAB-13-05-2024-13:56:06:370-140305</strain>
    </source>
</reference>
<sequence>MNILKLIYLSVVLTSSSFFSQQKVIQIQKDFNKVIISPHIEVVLKQGTEPKIEVESINVSPEKLKYEIVNKTLQVYLEGAKTVTKNKKVVYNGHKRKIPLYKNTVAKVILTYKDVAVFSLRGEEKINFNSQIQQDKCVLRIYGKSHVTINSVKVKKLKTTLFGNGYLELNQGNVSDHKVTAYGESKVMATNLKTNQTRITAYGEGVFQVYANNRLKVTSYGEATILYKGNPQVNKGIVIGKSTIQKF</sequence>
<dbReference type="PANTHER" id="PTHR39200:SF1">
    <property type="entry name" value="AUTO-TRANSPORTER ADHESIN HEAD GIN DOMAIN-CONTAINING PROTEIN-RELATED"/>
    <property type="match status" value="1"/>
</dbReference>
<evidence type="ECO:0000313" key="3">
    <source>
        <dbReference type="Proteomes" id="UP001497602"/>
    </source>
</evidence>
<keyword evidence="3" id="KW-1185">Reference proteome</keyword>
<dbReference type="InterPro" id="IPR021255">
    <property type="entry name" value="DUF2807"/>
</dbReference>
<evidence type="ECO:0000313" key="2">
    <source>
        <dbReference type="EMBL" id="CAL2108355.1"/>
    </source>
</evidence>
<dbReference type="Proteomes" id="UP001497602">
    <property type="component" value="Unassembled WGS sequence"/>
</dbReference>
<proteinExistence type="predicted"/>
<protein>
    <submittedName>
        <fullName evidence="2">DUF2807 domain-containing protein</fullName>
    </submittedName>
</protein>
<evidence type="ECO:0000259" key="1">
    <source>
        <dbReference type="Pfam" id="PF10988"/>
    </source>
</evidence>